<comment type="caution">
    <text evidence="2">The sequence shown here is derived from an EMBL/GenBank/DDBJ whole genome shotgun (WGS) entry which is preliminary data.</text>
</comment>
<protein>
    <submittedName>
        <fullName evidence="2">Uncharacterized protein</fullName>
    </submittedName>
</protein>
<feature type="compositionally biased region" description="Basic and acidic residues" evidence="1">
    <location>
        <begin position="1"/>
        <end position="13"/>
    </location>
</feature>
<evidence type="ECO:0000313" key="3">
    <source>
        <dbReference type="Proteomes" id="UP000835052"/>
    </source>
</evidence>
<evidence type="ECO:0000256" key="1">
    <source>
        <dbReference type="SAM" id="MobiDB-lite"/>
    </source>
</evidence>
<dbReference type="AlphaFoldDB" id="A0A8S1GY20"/>
<dbReference type="Proteomes" id="UP000835052">
    <property type="component" value="Unassembled WGS sequence"/>
</dbReference>
<accession>A0A8S1GY20</accession>
<evidence type="ECO:0000313" key="2">
    <source>
        <dbReference type="EMBL" id="CAD6187872.1"/>
    </source>
</evidence>
<organism evidence="2 3">
    <name type="scientific">Caenorhabditis auriculariae</name>
    <dbReference type="NCBI Taxonomy" id="2777116"/>
    <lineage>
        <taxon>Eukaryota</taxon>
        <taxon>Metazoa</taxon>
        <taxon>Ecdysozoa</taxon>
        <taxon>Nematoda</taxon>
        <taxon>Chromadorea</taxon>
        <taxon>Rhabditida</taxon>
        <taxon>Rhabditina</taxon>
        <taxon>Rhabditomorpha</taxon>
        <taxon>Rhabditoidea</taxon>
        <taxon>Rhabditidae</taxon>
        <taxon>Peloderinae</taxon>
        <taxon>Caenorhabditis</taxon>
    </lineage>
</organism>
<proteinExistence type="predicted"/>
<name>A0A8S1GY20_9PELO</name>
<sequence>MVEKGRRQKHVSEARLAAETGPMAWHRNIGSEHEALEPPNTLNSRQLNAGHIRPLDTICGQISVIFDAARPPVFNELSL</sequence>
<gene>
    <name evidence="2" type="ORF">CAUJ_LOCUS3791</name>
</gene>
<feature type="region of interest" description="Disordered" evidence="1">
    <location>
        <begin position="1"/>
        <end position="24"/>
    </location>
</feature>
<dbReference type="EMBL" id="CAJGYM010000007">
    <property type="protein sequence ID" value="CAD6187872.1"/>
    <property type="molecule type" value="Genomic_DNA"/>
</dbReference>
<reference evidence="2" key="1">
    <citation type="submission" date="2020-10" db="EMBL/GenBank/DDBJ databases">
        <authorList>
            <person name="Kikuchi T."/>
        </authorList>
    </citation>
    <scope>NUCLEOTIDE SEQUENCE</scope>
    <source>
        <strain evidence="2">NKZ352</strain>
    </source>
</reference>
<keyword evidence="3" id="KW-1185">Reference proteome</keyword>